<comment type="caution">
    <text evidence="9">The sequence shown here is derived from an EMBL/GenBank/DDBJ whole genome shotgun (WGS) entry which is preliminary data.</text>
</comment>
<dbReference type="GO" id="GO:0050518">
    <property type="term" value="F:2-C-methyl-D-erythritol 4-phosphate cytidylyltransferase activity"/>
    <property type="evidence" value="ECO:0007669"/>
    <property type="project" value="UniProtKB-EC"/>
</dbReference>
<dbReference type="InterPro" id="IPR034683">
    <property type="entry name" value="IspD/TarI"/>
</dbReference>
<dbReference type="CDD" id="cd02516">
    <property type="entry name" value="CDP-ME_synthetase"/>
    <property type="match status" value="1"/>
</dbReference>
<dbReference type="PANTHER" id="PTHR32125">
    <property type="entry name" value="2-C-METHYL-D-ERYTHRITOL 4-PHOSPHATE CYTIDYLYLTRANSFERASE, CHLOROPLASTIC"/>
    <property type="match status" value="1"/>
</dbReference>
<dbReference type="Pfam" id="PF01128">
    <property type="entry name" value="IspD"/>
    <property type="match status" value="1"/>
</dbReference>
<dbReference type="InterPro" id="IPR018294">
    <property type="entry name" value="ISPD_synthase_CS"/>
</dbReference>
<evidence type="ECO:0000256" key="7">
    <source>
        <dbReference type="ARBA" id="ARBA00022695"/>
    </source>
</evidence>
<accession>A0A520S0N1</accession>
<evidence type="ECO:0000256" key="2">
    <source>
        <dbReference type="ARBA" id="ARBA00004787"/>
    </source>
</evidence>
<comment type="pathway">
    <text evidence="2">Isoprenoid biosynthesis; isopentenyl diphosphate biosynthesis via DXP pathway; isopentenyl diphosphate from 1-deoxy-D-xylulose 5-phosphate: step 2/6.</text>
</comment>
<reference evidence="9 10" key="1">
    <citation type="submission" date="2019-02" db="EMBL/GenBank/DDBJ databases">
        <title>Prokaryotic population dynamics and viral predation in marine succession experiment using metagenomics: the confinement effect.</title>
        <authorList>
            <person name="Haro-Moreno J.M."/>
            <person name="Rodriguez-Valera F."/>
            <person name="Lopez-Perez M."/>
        </authorList>
    </citation>
    <scope>NUCLEOTIDE SEQUENCE [LARGE SCALE GENOMIC DNA]</scope>
    <source>
        <strain evidence="9">MED-G157</strain>
    </source>
</reference>
<evidence type="ECO:0000256" key="8">
    <source>
        <dbReference type="ARBA" id="ARBA00023229"/>
    </source>
</evidence>
<keyword evidence="7 9" id="KW-0548">Nucleotidyltransferase</keyword>
<dbReference type="AlphaFoldDB" id="A0A520S0N1"/>
<keyword evidence="8" id="KW-0414">Isoprene biosynthesis</keyword>
<comment type="similarity">
    <text evidence="3">Belongs to the IspD/TarI cytidylyltransferase family. IspD subfamily.</text>
</comment>
<evidence type="ECO:0000256" key="3">
    <source>
        <dbReference type="ARBA" id="ARBA00009789"/>
    </source>
</evidence>
<dbReference type="UniPathway" id="UPA00056">
    <property type="reaction ID" value="UER00093"/>
</dbReference>
<evidence type="ECO:0000256" key="4">
    <source>
        <dbReference type="ARBA" id="ARBA00012526"/>
    </source>
</evidence>
<evidence type="ECO:0000313" key="9">
    <source>
        <dbReference type="EMBL" id="RZO76022.1"/>
    </source>
</evidence>
<dbReference type="InterPro" id="IPR001228">
    <property type="entry name" value="IspD"/>
</dbReference>
<dbReference type="FunFam" id="3.90.550.10:FF:000003">
    <property type="entry name" value="2-C-methyl-D-erythritol 4-phosphate cytidylyltransferase"/>
    <property type="match status" value="1"/>
</dbReference>
<dbReference type="InterPro" id="IPR050088">
    <property type="entry name" value="IspD/TarI_cytidylyltransf_bact"/>
</dbReference>
<dbReference type="PROSITE" id="PS01295">
    <property type="entry name" value="ISPD"/>
    <property type="match status" value="1"/>
</dbReference>
<dbReference type="SUPFAM" id="SSF53448">
    <property type="entry name" value="Nucleotide-diphospho-sugar transferases"/>
    <property type="match status" value="1"/>
</dbReference>
<dbReference type="GO" id="GO:0019288">
    <property type="term" value="P:isopentenyl diphosphate biosynthetic process, methylerythritol 4-phosphate pathway"/>
    <property type="evidence" value="ECO:0007669"/>
    <property type="project" value="UniProtKB-UniPathway"/>
</dbReference>
<name>A0A520S0N1_9GAMM</name>
<dbReference type="PANTHER" id="PTHR32125:SF4">
    <property type="entry name" value="2-C-METHYL-D-ERYTHRITOL 4-PHOSPHATE CYTIDYLYLTRANSFERASE, CHLOROPLASTIC"/>
    <property type="match status" value="1"/>
</dbReference>
<comment type="catalytic activity">
    <reaction evidence="1">
        <text>2-C-methyl-D-erythritol 4-phosphate + CTP + H(+) = 4-CDP-2-C-methyl-D-erythritol + diphosphate</text>
        <dbReference type="Rhea" id="RHEA:13429"/>
        <dbReference type="ChEBI" id="CHEBI:15378"/>
        <dbReference type="ChEBI" id="CHEBI:33019"/>
        <dbReference type="ChEBI" id="CHEBI:37563"/>
        <dbReference type="ChEBI" id="CHEBI:57823"/>
        <dbReference type="ChEBI" id="CHEBI:58262"/>
        <dbReference type="EC" id="2.7.7.60"/>
    </reaction>
</comment>
<keyword evidence="6 9" id="KW-0808">Transferase</keyword>
<protein>
    <recommendedName>
        <fullName evidence="5">2-C-methyl-D-erythritol 4-phosphate cytidylyltransferase</fullName>
        <ecNumber evidence="4">2.7.7.60</ecNumber>
    </recommendedName>
</protein>
<proteinExistence type="inferred from homology"/>
<evidence type="ECO:0000256" key="1">
    <source>
        <dbReference type="ARBA" id="ARBA00001282"/>
    </source>
</evidence>
<dbReference type="Gene3D" id="3.90.550.10">
    <property type="entry name" value="Spore Coat Polysaccharide Biosynthesis Protein SpsA, Chain A"/>
    <property type="match status" value="1"/>
</dbReference>
<dbReference type="EC" id="2.7.7.60" evidence="4"/>
<organism evidence="9 10">
    <name type="scientific">OM182 bacterium</name>
    <dbReference type="NCBI Taxonomy" id="2510334"/>
    <lineage>
        <taxon>Bacteria</taxon>
        <taxon>Pseudomonadati</taxon>
        <taxon>Pseudomonadota</taxon>
        <taxon>Gammaproteobacteria</taxon>
        <taxon>OMG group</taxon>
        <taxon>OM182 clade</taxon>
    </lineage>
</organism>
<dbReference type="NCBIfam" id="TIGR00453">
    <property type="entry name" value="ispD"/>
    <property type="match status" value="1"/>
</dbReference>
<evidence type="ECO:0000256" key="6">
    <source>
        <dbReference type="ARBA" id="ARBA00022679"/>
    </source>
</evidence>
<evidence type="ECO:0000256" key="5">
    <source>
        <dbReference type="ARBA" id="ARBA00019056"/>
    </source>
</evidence>
<dbReference type="InterPro" id="IPR029044">
    <property type="entry name" value="Nucleotide-diphossugar_trans"/>
</dbReference>
<dbReference type="Proteomes" id="UP000316199">
    <property type="component" value="Unassembled WGS sequence"/>
</dbReference>
<gene>
    <name evidence="9" type="ORF">EVA68_05430</name>
</gene>
<dbReference type="EMBL" id="SHAG01000019">
    <property type="protein sequence ID" value="RZO76022.1"/>
    <property type="molecule type" value="Genomic_DNA"/>
</dbReference>
<sequence length="233" mass="26018">MMDPLCSLAGVSVVVPAAGIGSRMLSTGAPKQYIKVFGKSILQITLEKIFLLKPDRVILVVSPSDNLYKLIDIVESCEVVVGGKERTNSVLNGLSTLEVEDLDLVMVHDAVRPCVRTSDILRLANAVKDHRVGGFLAIPVSETLKTVVRTQVKTIDRGGVWQAQTPQIFRYRYLFDSISRALLMNYKITDESQAIEYFGYEPLVLRGHRDNVKITEADDIDLIRYYLENGKCE</sequence>
<evidence type="ECO:0000313" key="10">
    <source>
        <dbReference type="Proteomes" id="UP000316199"/>
    </source>
</evidence>